<feature type="domain" description="Radical SAM core" evidence="8">
    <location>
        <begin position="17"/>
        <end position="238"/>
    </location>
</feature>
<dbReference type="GO" id="GO:0046872">
    <property type="term" value="F:metal ion binding"/>
    <property type="evidence" value="ECO:0007669"/>
    <property type="project" value="UniProtKB-KW"/>
</dbReference>
<dbReference type="GO" id="GO:0032324">
    <property type="term" value="P:molybdopterin cofactor biosynthetic process"/>
    <property type="evidence" value="ECO:0007669"/>
    <property type="project" value="UniProtKB-ARBA"/>
</dbReference>
<evidence type="ECO:0000256" key="1">
    <source>
        <dbReference type="ARBA" id="ARBA00001966"/>
    </source>
</evidence>
<dbReference type="Proteomes" id="UP000509702">
    <property type="component" value="Plasmid unnamed1"/>
</dbReference>
<dbReference type="InterPro" id="IPR050377">
    <property type="entry name" value="Radical_SAM_PqqE_MftC-like"/>
</dbReference>
<dbReference type="PANTHER" id="PTHR11228:SF7">
    <property type="entry name" value="PQQA PEPTIDE CYCLASE"/>
    <property type="match status" value="1"/>
</dbReference>
<evidence type="ECO:0000256" key="7">
    <source>
        <dbReference type="ARBA" id="ARBA00023014"/>
    </source>
</evidence>
<evidence type="ECO:0000313" key="10">
    <source>
        <dbReference type="Proteomes" id="UP000509702"/>
    </source>
</evidence>
<dbReference type="InterPro" id="IPR013785">
    <property type="entry name" value="Aldolase_TIM"/>
</dbReference>
<keyword evidence="5" id="KW-0560">Oxidoreductase</keyword>
<keyword evidence="6" id="KW-0408">Iron</keyword>
<dbReference type="PANTHER" id="PTHR11228">
    <property type="entry name" value="RADICAL SAM DOMAIN PROTEIN"/>
    <property type="match status" value="1"/>
</dbReference>
<dbReference type="InterPro" id="IPR034391">
    <property type="entry name" value="AdoMet-like_SPASM_containing"/>
</dbReference>
<name>A0A6N1AD44_9PROT</name>
<dbReference type="AlphaFoldDB" id="A0A6N1AD44"/>
<gene>
    <name evidence="9" type="ORF">HUE56_00895</name>
</gene>
<keyword evidence="2" id="KW-0004">4Fe-4S</keyword>
<comment type="cofactor">
    <cofactor evidence="1">
        <name>[4Fe-4S] cluster</name>
        <dbReference type="ChEBI" id="CHEBI:49883"/>
    </cofactor>
</comment>
<dbReference type="InterPro" id="IPR007197">
    <property type="entry name" value="rSAM"/>
</dbReference>
<evidence type="ECO:0000256" key="4">
    <source>
        <dbReference type="ARBA" id="ARBA00022723"/>
    </source>
</evidence>
<sequence length="353" mass="40270">MTDEEMSGDLLGAIKPSTLPLHMDIDLSSKCNLRCSFCHLSYFNVPNSSQISFEYFMEKIDPILKQLKSVTLFSKYEPLTCRDFVKIFNRISEYGIETYFSTNAILFTEESIEAIVGRLRWLTVSVTGFNREDYARHMGADRLDKVVANLRAINELKRKRGVHYPMLRISTVGMLDTLEDLPRAVDFAKEHQAEEGVQVTALIAYGEEMVERMPLKDRERFVRLTQEALRYAREQGVRMALQSGGMEENQAATRELGHRPCFLPWRRLSVQPDGAVYPCPVSYKPVGNLAESSLEEIWNGSALEAFRAGVNDPARMNPECRGCTHCRHKSIIREDANDYSKADVFFAGMVRKN</sequence>
<dbReference type="CDD" id="cd21109">
    <property type="entry name" value="SPASM"/>
    <property type="match status" value="1"/>
</dbReference>
<dbReference type="InterPro" id="IPR006638">
    <property type="entry name" value="Elp3/MiaA/NifB-like_rSAM"/>
</dbReference>
<organism evidence="9 10">
    <name type="scientific">Azospirillum oryzae</name>
    <dbReference type="NCBI Taxonomy" id="286727"/>
    <lineage>
        <taxon>Bacteria</taxon>
        <taxon>Pseudomonadati</taxon>
        <taxon>Pseudomonadota</taxon>
        <taxon>Alphaproteobacteria</taxon>
        <taxon>Rhodospirillales</taxon>
        <taxon>Azospirillaceae</taxon>
        <taxon>Azospirillum</taxon>
    </lineage>
</organism>
<keyword evidence="9" id="KW-0614">Plasmid</keyword>
<dbReference type="KEGG" id="aoz:HUE56_00895"/>
<dbReference type="PROSITE" id="PS51918">
    <property type="entry name" value="RADICAL_SAM"/>
    <property type="match status" value="1"/>
</dbReference>
<evidence type="ECO:0000256" key="5">
    <source>
        <dbReference type="ARBA" id="ARBA00023002"/>
    </source>
</evidence>
<accession>A0A6N1AD44</accession>
<protein>
    <submittedName>
        <fullName evidence="9">Radical SAM protein</fullName>
    </submittedName>
</protein>
<evidence type="ECO:0000259" key="8">
    <source>
        <dbReference type="PROSITE" id="PS51918"/>
    </source>
</evidence>
<evidence type="ECO:0000256" key="6">
    <source>
        <dbReference type="ARBA" id="ARBA00023004"/>
    </source>
</evidence>
<keyword evidence="10" id="KW-1185">Reference proteome</keyword>
<dbReference type="RefSeq" id="WP_149200372.1">
    <property type="nucleotide sequence ID" value="NZ_BSOV01000032.1"/>
</dbReference>
<dbReference type="GO" id="GO:0051539">
    <property type="term" value="F:4 iron, 4 sulfur cluster binding"/>
    <property type="evidence" value="ECO:0007669"/>
    <property type="project" value="UniProtKB-KW"/>
</dbReference>
<dbReference type="EMBL" id="CP054615">
    <property type="protein sequence ID" value="QKS49099.1"/>
    <property type="molecule type" value="Genomic_DNA"/>
</dbReference>
<dbReference type="SMART" id="SM00729">
    <property type="entry name" value="Elp3"/>
    <property type="match status" value="1"/>
</dbReference>
<evidence type="ECO:0000313" key="9">
    <source>
        <dbReference type="EMBL" id="QKS49099.1"/>
    </source>
</evidence>
<dbReference type="SFLD" id="SFLDG01387">
    <property type="entry name" value="BtrN-like_SPASM_domain_contain"/>
    <property type="match status" value="1"/>
</dbReference>
<dbReference type="InterPro" id="IPR058240">
    <property type="entry name" value="rSAM_sf"/>
</dbReference>
<evidence type="ECO:0000256" key="3">
    <source>
        <dbReference type="ARBA" id="ARBA00022691"/>
    </source>
</evidence>
<geneLocation type="plasmid" evidence="9 10">
    <name>unnamed1</name>
</geneLocation>
<dbReference type="Gene3D" id="3.20.20.70">
    <property type="entry name" value="Aldolase class I"/>
    <property type="match status" value="1"/>
</dbReference>
<dbReference type="Pfam" id="PF13186">
    <property type="entry name" value="SPASM"/>
    <property type="match status" value="1"/>
</dbReference>
<dbReference type="SFLD" id="SFLDG01067">
    <property type="entry name" value="SPASM/twitch_domain_containing"/>
    <property type="match status" value="1"/>
</dbReference>
<dbReference type="Pfam" id="PF04055">
    <property type="entry name" value="Radical_SAM"/>
    <property type="match status" value="1"/>
</dbReference>
<evidence type="ECO:0000256" key="2">
    <source>
        <dbReference type="ARBA" id="ARBA00022485"/>
    </source>
</evidence>
<dbReference type="InterPro" id="IPR000385">
    <property type="entry name" value="MoaA_NifB_PqqE_Fe-S-bd_CS"/>
</dbReference>
<dbReference type="InterPro" id="IPR023885">
    <property type="entry name" value="4Fe4S-binding_SPASM_dom"/>
</dbReference>
<dbReference type="GO" id="GO:0016491">
    <property type="term" value="F:oxidoreductase activity"/>
    <property type="evidence" value="ECO:0007669"/>
    <property type="project" value="UniProtKB-KW"/>
</dbReference>
<keyword evidence="3" id="KW-0949">S-adenosyl-L-methionine</keyword>
<reference evidence="9 10" key="1">
    <citation type="submission" date="2020-06" db="EMBL/GenBank/DDBJ databases">
        <title>Complete genome of Azosprillum oryzae KACC14407.</title>
        <authorList>
            <person name="Kim M."/>
            <person name="Park Y.-J."/>
            <person name="Shin J.-H."/>
        </authorList>
    </citation>
    <scope>NUCLEOTIDE SEQUENCE [LARGE SCALE GENOMIC DNA]</scope>
    <source>
        <strain evidence="9 10">KACC 14407</strain>
        <plasmid evidence="9 10">unnamed1</plasmid>
    </source>
</reference>
<keyword evidence="4" id="KW-0479">Metal-binding</keyword>
<proteinExistence type="predicted"/>
<dbReference type="CDD" id="cd01335">
    <property type="entry name" value="Radical_SAM"/>
    <property type="match status" value="1"/>
</dbReference>
<dbReference type="SFLD" id="SFLDS00029">
    <property type="entry name" value="Radical_SAM"/>
    <property type="match status" value="1"/>
</dbReference>
<dbReference type="OrthoDB" id="5288924at2"/>
<dbReference type="SUPFAM" id="SSF102114">
    <property type="entry name" value="Radical SAM enzymes"/>
    <property type="match status" value="1"/>
</dbReference>
<keyword evidence="7" id="KW-0411">Iron-sulfur</keyword>
<dbReference type="PROSITE" id="PS01305">
    <property type="entry name" value="MOAA_NIFB_PQQE"/>
    <property type="match status" value="1"/>
</dbReference>